<feature type="region of interest" description="Disordered" evidence="1">
    <location>
        <begin position="334"/>
        <end position="375"/>
    </location>
</feature>
<evidence type="ECO:0000313" key="3">
    <source>
        <dbReference type="Proteomes" id="UP001310594"/>
    </source>
</evidence>
<reference evidence="2" key="1">
    <citation type="submission" date="2023-08" db="EMBL/GenBank/DDBJ databases">
        <title>Black Yeasts Isolated from many extreme environments.</title>
        <authorList>
            <person name="Coleine C."/>
            <person name="Stajich J.E."/>
            <person name="Selbmann L."/>
        </authorList>
    </citation>
    <scope>NUCLEOTIDE SEQUENCE</scope>
    <source>
        <strain evidence="2">CCFEE 5810</strain>
    </source>
</reference>
<dbReference type="Proteomes" id="UP001310594">
    <property type="component" value="Unassembled WGS sequence"/>
</dbReference>
<evidence type="ECO:0000313" key="2">
    <source>
        <dbReference type="EMBL" id="KAK5708262.1"/>
    </source>
</evidence>
<gene>
    <name evidence="2" type="ORF">LTR97_000802</name>
</gene>
<evidence type="ECO:0000256" key="1">
    <source>
        <dbReference type="SAM" id="MobiDB-lite"/>
    </source>
</evidence>
<protein>
    <submittedName>
        <fullName evidence="2">Uncharacterized protein</fullName>
    </submittedName>
</protein>
<feature type="compositionally biased region" description="Acidic residues" evidence="1">
    <location>
        <begin position="355"/>
        <end position="375"/>
    </location>
</feature>
<organism evidence="2 3">
    <name type="scientific">Elasticomyces elasticus</name>
    <dbReference type="NCBI Taxonomy" id="574655"/>
    <lineage>
        <taxon>Eukaryota</taxon>
        <taxon>Fungi</taxon>
        <taxon>Dikarya</taxon>
        <taxon>Ascomycota</taxon>
        <taxon>Pezizomycotina</taxon>
        <taxon>Dothideomycetes</taxon>
        <taxon>Dothideomycetidae</taxon>
        <taxon>Mycosphaerellales</taxon>
        <taxon>Teratosphaeriaceae</taxon>
        <taxon>Elasticomyces</taxon>
    </lineage>
</organism>
<proteinExistence type="predicted"/>
<accession>A0AAN7VXW3</accession>
<dbReference type="AlphaFoldDB" id="A0AAN7VXW3"/>
<comment type="caution">
    <text evidence="2">The sequence shown here is derived from an EMBL/GenBank/DDBJ whole genome shotgun (WGS) entry which is preliminary data.</text>
</comment>
<dbReference type="EMBL" id="JAVRQU010000001">
    <property type="protein sequence ID" value="KAK5708262.1"/>
    <property type="molecule type" value="Genomic_DNA"/>
</dbReference>
<feature type="compositionally biased region" description="Basic and acidic residues" evidence="1">
    <location>
        <begin position="339"/>
        <end position="350"/>
    </location>
</feature>
<name>A0AAN7VXW3_9PEZI</name>
<sequence>MHVRNATPDFMTTANAFETDVGHFWGLLHTRDYMRARSALTRLLTEFNTLDSVREAYDHMMDLMKLSRSDNLGMRRLAPTIILRLDRDQECYDFIKWWATCDPDGHYDWGDMSLPYLSINDADVLEKPDFLSKDEYPSFDHLVAILLLKLKLLVDIRNLKVARKIFLHKNLMPDLHESIELSVIRSPLSRRFQKLSHGDLVRTETKLRMHVTALGVKILEKNSHFMFHLFEPDEALSAHPEYSSDGSWEDPVLAVQQSYAAFWETEGVFELLDEARACGARDSEDEVEDMMTGTAFQSDPIGKNRTAEELLADMSFTRVWGYIDYAMTNASYLGPWSERPSEQETRKNKEAWAAGDEDIWGEEDDDDDDEDEDEA</sequence>